<evidence type="ECO:0000313" key="4">
    <source>
        <dbReference type="Proteomes" id="UP001232148"/>
    </source>
</evidence>
<feature type="compositionally biased region" description="Basic and acidic residues" evidence="1">
    <location>
        <begin position="469"/>
        <end position="479"/>
    </location>
</feature>
<dbReference type="AlphaFoldDB" id="A0AAD9H4J2"/>
<accession>A0AAD9H4J2</accession>
<protein>
    <submittedName>
        <fullName evidence="3">Uncharacterized protein</fullName>
    </submittedName>
</protein>
<keyword evidence="2" id="KW-0472">Membrane</keyword>
<sequence>MSLLSDACYSEVDDEGKAWAKVASNVPDPPKCIETCRTRFLESVVPGFDKTRYPEVCKALSNGQRATERLWEVYCCDSTSCGVQLNGNLGQDPSVNFIINTCQNIGSGLIQDPGPPPAGYACPISSLEKPSNPCPRPFMMTDARGPASTNTNSLPTPTPGLLTLTSSTLVATMPRTQATTSAIQTSGVAVSNSSKYAEERHSGLPAGTKVAIGVVSGVTFLAILAFAICLLRRRTRSRDTKIEITHPNVQQSSPPTPLTSPLGSAHGAIRTPLTPPPRLQERRLLLPVSTSPGRPSIIITTPEIPLAAAAAQESPLSTSPISSPTASRPPPGFDRSTKPYYWIPPPGDLADGSKAWKTASVSSATSGGTATTISSISSSFPALAQSTPTRPVRPCNSLLHIPNLVCPGPPPNRSLPSPPPRSPSRPVALFRNQQHTECGSSDERVPPRQAALGVATREESKGVYSSAENDTRESQERDSWGSWGVGGDGAGIGSSSAQNEGGRGDSPVLEKADLERIGGRY</sequence>
<gene>
    <name evidence="3" type="ORF">LX32DRAFT_604283</name>
</gene>
<dbReference type="CDD" id="cd12087">
    <property type="entry name" value="TM_EGFR-like"/>
    <property type="match status" value="1"/>
</dbReference>
<dbReference type="EMBL" id="MU843086">
    <property type="protein sequence ID" value="KAK2021696.1"/>
    <property type="molecule type" value="Genomic_DNA"/>
</dbReference>
<feature type="compositionally biased region" description="Low complexity" evidence="1">
    <location>
        <begin position="314"/>
        <end position="326"/>
    </location>
</feature>
<feature type="transmembrane region" description="Helical" evidence="2">
    <location>
        <begin position="210"/>
        <end position="231"/>
    </location>
</feature>
<organism evidence="3 4">
    <name type="scientific">Colletotrichum zoysiae</name>
    <dbReference type="NCBI Taxonomy" id="1216348"/>
    <lineage>
        <taxon>Eukaryota</taxon>
        <taxon>Fungi</taxon>
        <taxon>Dikarya</taxon>
        <taxon>Ascomycota</taxon>
        <taxon>Pezizomycotina</taxon>
        <taxon>Sordariomycetes</taxon>
        <taxon>Hypocreomycetidae</taxon>
        <taxon>Glomerellales</taxon>
        <taxon>Glomerellaceae</taxon>
        <taxon>Colletotrichum</taxon>
        <taxon>Colletotrichum graminicola species complex</taxon>
    </lineage>
</organism>
<feature type="compositionally biased region" description="Basic and acidic residues" evidence="1">
    <location>
        <begin position="508"/>
        <end position="521"/>
    </location>
</feature>
<proteinExistence type="predicted"/>
<feature type="compositionally biased region" description="Gly residues" evidence="1">
    <location>
        <begin position="483"/>
        <end position="492"/>
    </location>
</feature>
<reference evidence="3" key="1">
    <citation type="submission" date="2021-06" db="EMBL/GenBank/DDBJ databases">
        <title>Comparative genomics, transcriptomics and evolutionary studies reveal genomic signatures of adaptation to plant cell wall in hemibiotrophic fungi.</title>
        <authorList>
            <consortium name="DOE Joint Genome Institute"/>
            <person name="Baroncelli R."/>
            <person name="Diaz J.F."/>
            <person name="Benocci T."/>
            <person name="Peng M."/>
            <person name="Battaglia E."/>
            <person name="Haridas S."/>
            <person name="Andreopoulos W."/>
            <person name="Labutti K."/>
            <person name="Pangilinan J."/>
            <person name="Floch G.L."/>
            <person name="Makela M.R."/>
            <person name="Henrissat B."/>
            <person name="Grigoriev I.V."/>
            <person name="Crouch J.A."/>
            <person name="De Vries R.P."/>
            <person name="Sukno S.A."/>
            <person name="Thon M.R."/>
        </authorList>
    </citation>
    <scope>NUCLEOTIDE SEQUENCE</scope>
    <source>
        <strain evidence="3">MAFF235873</strain>
    </source>
</reference>
<keyword evidence="4" id="KW-1185">Reference proteome</keyword>
<evidence type="ECO:0000313" key="3">
    <source>
        <dbReference type="EMBL" id="KAK2021696.1"/>
    </source>
</evidence>
<keyword evidence="2" id="KW-1133">Transmembrane helix</keyword>
<evidence type="ECO:0000256" key="2">
    <source>
        <dbReference type="SAM" id="Phobius"/>
    </source>
</evidence>
<keyword evidence="2" id="KW-0812">Transmembrane</keyword>
<evidence type="ECO:0000256" key="1">
    <source>
        <dbReference type="SAM" id="MobiDB-lite"/>
    </source>
</evidence>
<feature type="region of interest" description="Disordered" evidence="1">
    <location>
        <begin position="242"/>
        <end position="263"/>
    </location>
</feature>
<name>A0AAD9H4J2_9PEZI</name>
<feature type="region of interest" description="Disordered" evidence="1">
    <location>
        <begin position="309"/>
        <end position="345"/>
    </location>
</feature>
<feature type="region of interest" description="Disordered" evidence="1">
    <location>
        <begin position="403"/>
        <end position="521"/>
    </location>
</feature>
<comment type="caution">
    <text evidence="3">The sequence shown here is derived from an EMBL/GenBank/DDBJ whole genome shotgun (WGS) entry which is preliminary data.</text>
</comment>
<dbReference type="Proteomes" id="UP001232148">
    <property type="component" value="Unassembled WGS sequence"/>
</dbReference>
<feature type="compositionally biased region" description="Pro residues" evidence="1">
    <location>
        <begin position="407"/>
        <end position="423"/>
    </location>
</feature>